<feature type="transmembrane region" description="Helical" evidence="8">
    <location>
        <begin position="90"/>
        <end position="108"/>
    </location>
</feature>
<keyword evidence="5 8" id="KW-1133">Transmembrane helix</keyword>
<evidence type="ECO:0000256" key="6">
    <source>
        <dbReference type="ARBA" id="ARBA00023136"/>
    </source>
</evidence>
<evidence type="ECO:0000313" key="11">
    <source>
        <dbReference type="EMBL" id="SIR05070.1"/>
    </source>
</evidence>
<comment type="subcellular location">
    <subcellularLocation>
        <location evidence="8">Cell membrane</location>
        <topology evidence="8">Multi-pass membrane protein</topology>
    </subcellularLocation>
    <subcellularLocation>
        <location evidence="1">Membrane</location>
        <topology evidence="1">Multi-pass membrane protein</topology>
    </subcellularLocation>
</comment>
<feature type="transmembrane region" description="Helical" evidence="8">
    <location>
        <begin position="46"/>
        <end position="69"/>
    </location>
</feature>
<dbReference type="InterPro" id="IPR029020">
    <property type="entry name" value="Ammonium/urea_transptr"/>
</dbReference>
<feature type="domain" description="Ammonium transporter AmtB-like" evidence="10">
    <location>
        <begin position="46"/>
        <end position="435"/>
    </location>
</feature>
<reference evidence="12" key="1">
    <citation type="submission" date="2017-01" db="EMBL/GenBank/DDBJ databases">
        <authorList>
            <person name="Varghese N."/>
            <person name="Submissions S."/>
        </authorList>
    </citation>
    <scope>NUCLEOTIDE SEQUENCE [LARGE SCALE GENOMIC DNA]</scope>
    <source>
        <strain evidence="12">ATCC 700103</strain>
    </source>
</reference>
<keyword evidence="6 8" id="KW-0472">Membrane</keyword>
<dbReference type="EMBL" id="FTNC01000012">
    <property type="protein sequence ID" value="SIR05070.1"/>
    <property type="molecule type" value="Genomic_DNA"/>
</dbReference>
<feature type="transmembrane region" description="Helical" evidence="8">
    <location>
        <begin position="382"/>
        <end position="405"/>
    </location>
</feature>
<feature type="transmembrane region" description="Helical" evidence="8">
    <location>
        <begin position="263"/>
        <end position="285"/>
    </location>
</feature>
<dbReference type="GO" id="GO:0008519">
    <property type="term" value="F:ammonium channel activity"/>
    <property type="evidence" value="ECO:0007669"/>
    <property type="project" value="InterPro"/>
</dbReference>
<evidence type="ECO:0000256" key="9">
    <source>
        <dbReference type="SAM" id="SignalP"/>
    </source>
</evidence>
<comment type="similarity">
    <text evidence="2 8">Belongs to the ammonia transporter channel (TC 1.A.11.2) family.</text>
</comment>
<feature type="transmembrane region" description="Helical" evidence="8">
    <location>
        <begin position="159"/>
        <end position="180"/>
    </location>
</feature>
<evidence type="ECO:0000256" key="1">
    <source>
        <dbReference type="ARBA" id="ARBA00004141"/>
    </source>
</evidence>
<proteinExistence type="inferred from homology"/>
<dbReference type="GO" id="GO:0097272">
    <property type="term" value="P:ammonium homeostasis"/>
    <property type="evidence" value="ECO:0007669"/>
    <property type="project" value="TreeGrafter"/>
</dbReference>
<feature type="transmembrane region" description="Helical" evidence="8">
    <location>
        <begin position="234"/>
        <end position="251"/>
    </location>
</feature>
<dbReference type="GO" id="GO:0005886">
    <property type="term" value="C:plasma membrane"/>
    <property type="evidence" value="ECO:0007669"/>
    <property type="project" value="UniProtKB-SubCell"/>
</dbReference>
<evidence type="ECO:0000256" key="8">
    <source>
        <dbReference type="RuleBase" id="RU362002"/>
    </source>
</evidence>
<dbReference type="InterPro" id="IPR018047">
    <property type="entry name" value="Ammonium_transpt_CS"/>
</dbReference>
<keyword evidence="4 8" id="KW-0812">Transmembrane</keyword>
<dbReference type="Gene3D" id="1.10.3430.10">
    <property type="entry name" value="Ammonium transporter AmtB like domains"/>
    <property type="match status" value="1"/>
</dbReference>
<dbReference type="PROSITE" id="PS01219">
    <property type="entry name" value="AMMONIUM_TRANSP"/>
    <property type="match status" value="1"/>
</dbReference>
<accession>A0A1N6XRW7</accession>
<evidence type="ECO:0000256" key="2">
    <source>
        <dbReference type="ARBA" id="ARBA00005887"/>
    </source>
</evidence>
<evidence type="ECO:0000259" key="10">
    <source>
        <dbReference type="Pfam" id="PF00909"/>
    </source>
</evidence>
<sequence>MSSRVMSNDIFRVIMTALMMVILFSGLAFAQGDQAAANSVAIDTIWTLIAAFLVFFMQAGFAMVEAGFTRAKNAGNIIMKNMMDFASGSLVYWAVGFAFMFGAGNGFIGNTGYFLQDTFANLGLDIPIAAFFIFQTVFAATAATIVSGAMAERTNFSGYLAYSVVITAFIYPVVGHWIWGGGWLAEMGLVDFAGSTVVHSVGGWAALAGAIVLGPRIGKYNKDGSANALPGHNLLMAALGVFILWFGWFGFNPGSTVAGTDLSIASIAVTTNLAAAAGAVMAMIVSWIKYGKADVSMTLNGALAGLVGITAGTAAVGNLSAIIIGGIAGIIVIYSVEFFDKLQIDDPVGAVSVHGVCGAFGTIAVGFFATEGGLLFGGGFDLLITQIIGVGAVFFWAFGLGFVLFKVIDSVIGLRVSEEDEIEGLDYSEHGAESYPDFMVNIKAQN</sequence>
<dbReference type="STRING" id="56779.SAMN05421834_11243"/>
<keyword evidence="12" id="KW-1185">Reference proteome</keyword>
<dbReference type="InterPro" id="IPR024041">
    <property type="entry name" value="NH4_transpt_AmtB-like_dom"/>
</dbReference>
<keyword evidence="7 8" id="KW-0924">Ammonia transport</keyword>
<dbReference type="RefSeq" id="WP_076545215.1">
    <property type="nucleotide sequence ID" value="NZ_FTNC01000012.1"/>
</dbReference>
<keyword evidence="3 8" id="KW-0813">Transport</keyword>
<dbReference type="Pfam" id="PF00909">
    <property type="entry name" value="Ammonium_transp"/>
    <property type="match status" value="1"/>
</dbReference>
<gene>
    <name evidence="11" type="ORF">SAMN05421834_11243</name>
</gene>
<feature type="transmembrane region" description="Helical" evidence="8">
    <location>
        <begin position="321"/>
        <end position="339"/>
    </location>
</feature>
<dbReference type="FunFam" id="1.10.3430.10:FF:000008">
    <property type="entry name" value="Ammonium transporter"/>
    <property type="match status" value="1"/>
</dbReference>
<dbReference type="PANTHER" id="PTHR11730:SF89">
    <property type="entry name" value="AMMONIUM TRANSPORTER SLL0108-RELATED"/>
    <property type="match status" value="1"/>
</dbReference>
<keyword evidence="9" id="KW-0732">Signal</keyword>
<dbReference type="OrthoDB" id="9814202at2"/>
<dbReference type="InterPro" id="IPR001905">
    <property type="entry name" value="Ammonium_transpt"/>
</dbReference>
<feature type="signal peptide" evidence="9">
    <location>
        <begin position="1"/>
        <end position="30"/>
    </location>
</feature>
<dbReference type="SUPFAM" id="SSF111352">
    <property type="entry name" value="Ammonium transporter"/>
    <property type="match status" value="1"/>
</dbReference>
<dbReference type="PANTHER" id="PTHR11730">
    <property type="entry name" value="AMMONIUM TRANSPORTER"/>
    <property type="match status" value="1"/>
</dbReference>
<dbReference type="NCBIfam" id="TIGR00836">
    <property type="entry name" value="amt"/>
    <property type="match status" value="1"/>
</dbReference>
<evidence type="ECO:0000256" key="3">
    <source>
        <dbReference type="ARBA" id="ARBA00022448"/>
    </source>
</evidence>
<feature type="transmembrane region" description="Helical" evidence="8">
    <location>
        <begin position="128"/>
        <end position="147"/>
    </location>
</feature>
<feature type="chain" id="PRO_5039472389" description="Ammonium transporter" evidence="9">
    <location>
        <begin position="31"/>
        <end position="446"/>
    </location>
</feature>
<evidence type="ECO:0000256" key="4">
    <source>
        <dbReference type="ARBA" id="ARBA00022692"/>
    </source>
</evidence>
<dbReference type="Proteomes" id="UP000185669">
    <property type="component" value="Unassembled WGS sequence"/>
</dbReference>
<evidence type="ECO:0000256" key="5">
    <source>
        <dbReference type="ARBA" id="ARBA00022989"/>
    </source>
</evidence>
<feature type="transmembrane region" description="Helical" evidence="8">
    <location>
        <begin position="192"/>
        <end position="213"/>
    </location>
</feature>
<feature type="transmembrane region" description="Helical" evidence="8">
    <location>
        <begin position="351"/>
        <end position="370"/>
    </location>
</feature>
<organism evidence="11 12">
    <name type="scientific">Halanaerobium kushneri</name>
    <dbReference type="NCBI Taxonomy" id="56779"/>
    <lineage>
        <taxon>Bacteria</taxon>
        <taxon>Bacillati</taxon>
        <taxon>Bacillota</taxon>
        <taxon>Clostridia</taxon>
        <taxon>Halanaerobiales</taxon>
        <taxon>Halanaerobiaceae</taxon>
        <taxon>Halanaerobium</taxon>
    </lineage>
</organism>
<protein>
    <recommendedName>
        <fullName evidence="8">Ammonium transporter</fullName>
    </recommendedName>
</protein>
<feature type="transmembrane region" description="Helical" evidence="8">
    <location>
        <begin position="297"/>
        <end position="315"/>
    </location>
</feature>
<evidence type="ECO:0000313" key="12">
    <source>
        <dbReference type="Proteomes" id="UP000185669"/>
    </source>
</evidence>
<dbReference type="AlphaFoldDB" id="A0A1N6XRW7"/>
<name>A0A1N6XRW7_9FIRM</name>
<evidence type="ECO:0000256" key="7">
    <source>
        <dbReference type="ARBA" id="ARBA00023177"/>
    </source>
</evidence>